<dbReference type="EMBL" id="HBNS01024019">
    <property type="protein sequence ID" value="CAE4614926.1"/>
    <property type="molecule type" value="Transcribed_RNA"/>
</dbReference>
<name>A0A6S8VW99_9STRA</name>
<gene>
    <name evidence="1" type="ORF">DBRI00130_LOCUS18951</name>
</gene>
<dbReference type="Gene3D" id="3.40.50.720">
    <property type="entry name" value="NAD(P)-binding Rossmann-like Domain"/>
    <property type="match status" value="1"/>
</dbReference>
<dbReference type="AlphaFoldDB" id="A0A6S8VW99"/>
<accession>A0A6S8VW99</accession>
<protein>
    <recommendedName>
        <fullName evidence="2">Alcohol-forming fatty acyl-CoA reductase</fullName>
    </recommendedName>
</protein>
<sequence>MNRFVSGSGSISDKSSSYDDVTRKTAFNAIEAAEEYGRLRFEKNKGNNPKPLPFIFTSAAEAGWTSVRGGNFVESRLTPKWLKRYIDAKRQVERRLVDHTSPEYMRPVIFRPSLIYSLERIPSLPAVGALFAGNLVGLPFVDRPMSVQALSLAMIRSVKKEDVRGVLRYQQVNELIR</sequence>
<evidence type="ECO:0000313" key="1">
    <source>
        <dbReference type="EMBL" id="CAE4614926.1"/>
    </source>
</evidence>
<organism evidence="1">
    <name type="scientific">Ditylum brightwellii</name>
    <dbReference type="NCBI Taxonomy" id="49249"/>
    <lineage>
        <taxon>Eukaryota</taxon>
        <taxon>Sar</taxon>
        <taxon>Stramenopiles</taxon>
        <taxon>Ochrophyta</taxon>
        <taxon>Bacillariophyta</taxon>
        <taxon>Mediophyceae</taxon>
        <taxon>Lithodesmiophycidae</taxon>
        <taxon>Lithodesmiales</taxon>
        <taxon>Lithodesmiaceae</taxon>
        <taxon>Ditylum</taxon>
    </lineage>
</organism>
<proteinExistence type="predicted"/>
<reference evidence="1" key="1">
    <citation type="submission" date="2021-01" db="EMBL/GenBank/DDBJ databases">
        <authorList>
            <person name="Corre E."/>
            <person name="Pelletier E."/>
            <person name="Niang G."/>
            <person name="Scheremetjew M."/>
            <person name="Finn R."/>
            <person name="Kale V."/>
            <person name="Holt S."/>
            <person name="Cochrane G."/>
            <person name="Meng A."/>
            <person name="Brown T."/>
            <person name="Cohen L."/>
        </authorList>
    </citation>
    <scope>NUCLEOTIDE SEQUENCE</scope>
    <source>
        <strain evidence="1">GSO104</strain>
    </source>
</reference>
<evidence type="ECO:0008006" key="2">
    <source>
        <dbReference type="Google" id="ProtNLM"/>
    </source>
</evidence>